<dbReference type="Proteomes" id="UP000185779">
    <property type="component" value="Unassembled WGS sequence"/>
</dbReference>
<proteinExistence type="predicted"/>
<dbReference type="Gene3D" id="3.30.750.24">
    <property type="entry name" value="STAS domain"/>
    <property type="match status" value="1"/>
</dbReference>
<dbReference type="EMBL" id="LYOR01000001">
    <property type="protein sequence ID" value="OFV66746.1"/>
    <property type="molecule type" value="Genomic_DNA"/>
</dbReference>
<reference evidence="2" key="2">
    <citation type="journal article" date="2020" name="mSystems">
        <title>Genome- and Community-Level Interaction Insights into Carbon Utilization and Element Cycling Functions of Hydrothermarchaeota in Hydrothermal Sediment.</title>
        <authorList>
            <person name="Zhou Z."/>
            <person name="Liu Y."/>
            <person name="Xu W."/>
            <person name="Pan J."/>
            <person name="Luo Z.H."/>
            <person name="Li M."/>
        </authorList>
    </citation>
    <scope>NUCLEOTIDE SEQUENCE [LARGE SCALE GENOMIC DNA]</scope>
    <source>
        <strain evidence="2">HyVt-386</strain>
    </source>
</reference>
<evidence type="ECO:0000313" key="4">
    <source>
        <dbReference type="Proteomes" id="UP000185779"/>
    </source>
</evidence>
<dbReference type="InterPro" id="IPR051932">
    <property type="entry name" value="Bact_StressResp_Reg"/>
</dbReference>
<accession>A0A1F2P810</accession>
<dbReference type="PANTHER" id="PTHR33745:SF1">
    <property type="entry name" value="RSBT ANTAGONIST PROTEIN RSBS"/>
    <property type="match status" value="1"/>
</dbReference>
<evidence type="ECO:0000259" key="1">
    <source>
        <dbReference type="PROSITE" id="PS50801"/>
    </source>
</evidence>
<dbReference type="InterPro" id="IPR036513">
    <property type="entry name" value="STAS_dom_sf"/>
</dbReference>
<dbReference type="Proteomes" id="UP000885936">
    <property type="component" value="Unassembled WGS sequence"/>
</dbReference>
<evidence type="ECO:0000313" key="2">
    <source>
        <dbReference type="EMBL" id="HEC57439.1"/>
    </source>
</evidence>
<dbReference type="SUPFAM" id="SSF52091">
    <property type="entry name" value="SpoIIaa-like"/>
    <property type="match status" value="1"/>
</dbReference>
<dbReference type="PROSITE" id="PS50801">
    <property type="entry name" value="STAS"/>
    <property type="match status" value="1"/>
</dbReference>
<dbReference type="AlphaFoldDB" id="A0A1F2P810"/>
<reference evidence="3 4" key="1">
    <citation type="submission" date="2016-05" db="EMBL/GenBank/DDBJ databases">
        <title>Microbial consortia oxidize butane by reversing methanogenesis.</title>
        <authorList>
            <person name="Laso-Perez R."/>
            <person name="Richter M."/>
            <person name="Wegener G."/>
            <person name="Musat F."/>
        </authorList>
    </citation>
    <scope>NUCLEOTIDE SEQUENCE [LARGE SCALE GENOMIC DNA]</scope>
    <source>
        <strain evidence="3">BOX1</strain>
    </source>
</reference>
<gene>
    <name evidence="2" type="ORF">ENI32_06120</name>
    <name evidence="3" type="ORF">SBU_000039</name>
</gene>
<comment type="caution">
    <text evidence="3">The sequence shown here is derived from an EMBL/GenBank/DDBJ whole genome shotgun (WGS) entry which is preliminary data.</text>
</comment>
<organism evidence="3 4">
    <name type="scientific">Candidatus Syntropharchaeum butanivorans</name>
    <dbReference type="NCBI Taxonomy" id="1839936"/>
    <lineage>
        <taxon>Archaea</taxon>
        <taxon>Methanobacteriati</taxon>
        <taxon>Methanobacteriota</taxon>
        <taxon>Stenosarchaea group</taxon>
        <taxon>Methanomicrobia</taxon>
        <taxon>Methanosarcinales</taxon>
        <taxon>ANME-2 cluster</taxon>
        <taxon>Candidatus Syntropharchaeum</taxon>
    </lineage>
</organism>
<protein>
    <submittedName>
        <fullName evidence="3">Anti-sigma factor antagonist</fullName>
    </submittedName>
    <submittedName>
        <fullName evidence="2">STAS domain-containing protein</fullName>
    </submittedName>
</protein>
<feature type="domain" description="STAS" evidence="1">
    <location>
        <begin position="1"/>
        <end position="94"/>
    </location>
</feature>
<evidence type="ECO:0000313" key="3">
    <source>
        <dbReference type="EMBL" id="OFV66746.1"/>
    </source>
</evidence>
<dbReference type="EMBL" id="DRIE01000104">
    <property type="protein sequence ID" value="HEC57439.1"/>
    <property type="molecule type" value="Genomic_DNA"/>
</dbReference>
<dbReference type="STRING" id="1839936.SBU_000039"/>
<dbReference type="Pfam" id="PF01740">
    <property type="entry name" value="STAS"/>
    <property type="match status" value="1"/>
</dbReference>
<dbReference type="InterPro" id="IPR002645">
    <property type="entry name" value="STAS_dom"/>
</dbReference>
<keyword evidence="4" id="KW-1185">Reference proteome</keyword>
<dbReference type="PANTHER" id="PTHR33745">
    <property type="entry name" value="RSBT ANTAGONIST PROTEIN RSBS-RELATED"/>
    <property type="match status" value="1"/>
</dbReference>
<sequence length="119" mass="12989">MKIPILKMEDILIVTIQSELTDREIEELSHDILDMINKVGAEGLIIDITALKVVDSFMARSLNAIANAATLLGSETVVVGIQPAVALTLVELGLRISWGVKTALNLEKGLEILRKKKDK</sequence>
<dbReference type="CDD" id="cd07041">
    <property type="entry name" value="STAS_RsbR_RsbS_like"/>
    <property type="match status" value="1"/>
</dbReference>
<name>A0A1F2P810_9EURY</name>